<organism evidence="2">
    <name type="scientific">Mytilinidion resinicola</name>
    <dbReference type="NCBI Taxonomy" id="574789"/>
    <lineage>
        <taxon>Eukaryota</taxon>
        <taxon>Fungi</taxon>
        <taxon>Dikarya</taxon>
        <taxon>Ascomycota</taxon>
        <taxon>Pezizomycotina</taxon>
        <taxon>Dothideomycetes</taxon>
        <taxon>Pleosporomycetidae</taxon>
        <taxon>Mytilinidiales</taxon>
        <taxon>Mytilinidiaceae</taxon>
        <taxon>Mytilinidion</taxon>
    </lineage>
</organism>
<sequence>MLTRMFNLTLEQHTYIRRLANLTDREIMKLRVQDTLPGVRCTVLDTQAALAELDQIMILVARRFNRPATRFENGRDPVHRRRLYPTPTPSSGPLSERAPRDAWLARTKEADKLYHILATWMRRFGGLAGAQEGFGEVKFGKPIVEVAQTLFRTVRNVMGDQIAVSAGLWWKYVRRVLLY</sequence>
<dbReference type="Proteomes" id="UP000504636">
    <property type="component" value="Unplaced"/>
</dbReference>
<dbReference type="RefSeq" id="XP_033573375.1">
    <property type="nucleotide sequence ID" value="XM_033720669.1"/>
</dbReference>
<gene>
    <name evidence="2 4" type="ORF">BDZ99DRAFT_465988</name>
</gene>
<protein>
    <submittedName>
        <fullName evidence="2 4">Uncharacterized protein</fullName>
    </submittedName>
</protein>
<name>A0A6A6YC74_9PEZI</name>
<accession>A0A6A6YC74</accession>
<feature type="region of interest" description="Disordered" evidence="1">
    <location>
        <begin position="71"/>
        <end position="99"/>
    </location>
</feature>
<proteinExistence type="predicted"/>
<reference evidence="2 4" key="1">
    <citation type="journal article" date="2020" name="Stud. Mycol.">
        <title>101 Dothideomycetes genomes: a test case for predicting lifestyles and emergence of pathogens.</title>
        <authorList>
            <person name="Haridas S."/>
            <person name="Albert R."/>
            <person name="Binder M."/>
            <person name="Bloem J."/>
            <person name="Labutti K."/>
            <person name="Salamov A."/>
            <person name="Andreopoulos B."/>
            <person name="Baker S."/>
            <person name="Barry K."/>
            <person name="Bills G."/>
            <person name="Bluhm B."/>
            <person name="Cannon C."/>
            <person name="Castanera R."/>
            <person name="Culley D."/>
            <person name="Daum C."/>
            <person name="Ezra D."/>
            <person name="Gonzalez J."/>
            <person name="Henrissat B."/>
            <person name="Kuo A."/>
            <person name="Liang C."/>
            <person name="Lipzen A."/>
            <person name="Lutzoni F."/>
            <person name="Magnuson J."/>
            <person name="Mondo S."/>
            <person name="Nolan M."/>
            <person name="Ohm R."/>
            <person name="Pangilinan J."/>
            <person name="Park H.-J."/>
            <person name="Ramirez L."/>
            <person name="Alfaro M."/>
            <person name="Sun H."/>
            <person name="Tritt A."/>
            <person name="Yoshinaga Y."/>
            <person name="Zwiers L.-H."/>
            <person name="Turgeon B."/>
            <person name="Goodwin S."/>
            <person name="Spatafora J."/>
            <person name="Crous P."/>
            <person name="Grigoriev I."/>
        </authorList>
    </citation>
    <scope>NUCLEOTIDE SEQUENCE</scope>
    <source>
        <strain evidence="2 4">CBS 304.34</strain>
    </source>
</reference>
<evidence type="ECO:0000313" key="3">
    <source>
        <dbReference type="Proteomes" id="UP000504636"/>
    </source>
</evidence>
<keyword evidence="3" id="KW-1185">Reference proteome</keyword>
<dbReference type="AlphaFoldDB" id="A0A6A6YC74"/>
<evidence type="ECO:0000313" key="2">
    <source>
        <dbReference type="EMBL" id="KAF2806411.1"/>
    </source>
</evidence>
<reference evidence="4" key="3">
    <citation type="submission" date="2025-04" db="UniProtKB">
        <authorList>
            <consortium name="RefSeq"/>
        </authorList>
    </citation>
    <scope>IDENTIFICATION</scope>
    <source>
        <strain evidence="4">CBS 304.34</strain>
    </source>
</reference>
<reference evidence="4" key="2">
    <citation type="submission" date="2020-04" db="EMBL/GenBank/DDBJ databases">
        <authorList>
            <consortium name="NCBI Genome Project"/>
        </authorList>
    </citation>
    <scope>NUCLEOTIDE SEQUENCE</scope>
    <source>
        <strain evidence="4">CBS 304.34</strain>
    </source>
</reference>
<evidence type="ECO:0000256" key="1">
    <source>
        <dbReference type="SAM" id="MobiDB-lite"/>
    </source>
</evidence>
<dbReference type="EMBL" id="MU003707">
    <property type="protein sequence ID" value="KAF2806411.1"/>
    <property type="molecule type" value="Genomic_DNA"/>
</dbReference>
<evidence type="ECO:0000313" key="4">
    <source>
        <dbReference type="RefSeq" id="XP_033573375.1"/>
    </source>
</evidence>
<dbReference type="GeneID" id="54461562"/>